<comment type="caution">
    <text evidence="4">The sequence shown here is derived from an EMBL/GenBank/DDBJ whole genome shotgun (WGS) entry which is preliminary data.</text>
</comment>
<reference evidence="4 5" key="1">
    <citation type="submission" date="2017-08" db="EMBL/GenBank/DDBJ databases">
        <title>Infants hospitalized years apart are colonized by the same room-sourced microbial strains.</title>
        <authorList>
            <person name="Brooks B."/>
            <person name="Olm M.R."/>
            <person name="Firek B.A."/>
            <person name="Baker R."/>
            <person name="Thomas B.C."/>
            <person name="Morowitz M.J."/>
            <person name="Banfield J.F."/>
        </authorList>
    </citation>
    <scope>NUCLEOTIDE SEQUENCE [LARGE SCALE GENOMIC DNA]</scope>
    <source>
        <strain evidence="4">S2_003_000_R2_14</strain>
    </source>
</reference>
<evidence type="ECO:0000313" key="5">
    <source>
        <dbReference type="Proteomes" id="UP000249061"/>
    </source>
</evidence>
<dbReference type="InterPro" id="IPR001322">
    <property type="entry name" value="Lamin_tail_dom"/>
</dbReference>
<evidence type="ECO:0000256" key="2">
    <source>
        <dbReference type="SAM" id="MobiDB-lite"/>
    </source>
</evidence>
<protein>
    <recommendedName>
        <fullName evidence="3">LTD domain-containing protein</fullName>
    </recommendedName>
</protein>
<dbReference type="Proteomes" id="UP000249061">
    <property type="component" value="Unassembled WGS sequence"/>
</dbReference>
<accession>A0A2W5T5Y0</accession>
<name>A0A2W5T5Y0_9BACT</name>
<dbReference type="SUPFAM" id="SSF74853">
    <property type="entry name" value="Lamin A/C globular tail domain"/>
    <property type="match status" value="1"/>
</dbReference>
<feature type="compositionally biased region" description="Polar residues" evidence="2">
    <location>
        <begin position="461"/>
        <end position="476"/>
    </location>
</feature>
<dbReference type="PROSITE" id="PS51841">
    <property type="entry name" value="LTD"/>
    <property type="match status" value="1"/>
</dbReference>
<evidence type="ECO:0000313" key="4">
    <source>
        <dbReference type="EMBL" id="PZR07666.1"/>
    </source>
</evidence>
<organism evidence="4 5">
    <name type="scientific">Archangium gephyra</name>
    <dbReference type="NCBI Taxonomy" id="48"/>
    <lineage>
        <taxon>Bacteria</taxon>
        <taxon>Pseudomonadati</taxon>
        <taxon>Myxococcota</taxon>
        <taxon>Myxococcia</taxon>
        <taxon>Myxococcales</taxon>
        <taxon>Cystobacterineae</taxon>
        <taxon>Archangiaceae</taxon>
        <taxon>Archangium</taxon>
    </lineage>
</organism>
<feature type="domain" description="LTD" evidence="3">
    <location>
        <begin position="278"/>
        <end position="470"/>
    </location>
</feature>
<feature type="region of interest" description="Disordered" evidence="2">
    <location>
        <begin position="449"/>
        <end position="476"/>
    </location>
</feature>
<keyword evidence="1" id="KW-0732">Signal</keyword>
<gene>
    <name evidence="4" type="ORF">DI536_26520</name>
</gene>
<evidence type="ECO:0000259" key="3">
    <source>
        <dbReference type="PROSITE" id="PS51841"/>
    </source>
</evidence>
<dbReference type="AlphaFoldDB" id="A0A2W5T5Y0"/>
<sequence>MNLQVSGALVTHLKPLVADASPTTDPAGFFVQATPTGPAIFLQVDPATYGVARGDVVHFTATQVARVNGLVTVLALSAFTRTASAVDLTTFPQSVGSVDFSVSTTQESYESELLSFSGTLSSDMVAAGFGYQAATINTTGSTGTALRLRIPNAVQSVEGFSNGCTVAFNGGPLWRYQGQAQASVWSSANLTGSSCPSPSLMMAGALSANSVRLTFNRPMNGAGLNSGSVSIPGLTVSSVSGSGTSWVASTSSQTPGANYTATISASVTDVRGSVMSSSGRSAAFTGFTQPVGGLVINEINYDSVGDDSSADEFIEIFNGSGVTQSLADRSVVLVNGSTSTSGASYRTIDLSSAGSLSPGEYLVIVGSTTTAVVASGAKIVQTAAQAGGWIQNGPSDAVVLVATSTLQVLDAVSYEGSTNWVSTAGTVNAYETAGSTAAESNSVADSLSRLPNGIDSDDNTTDFVLTTSPTPGAANQ</sequence>
<dbReference type="EMBL" id="QFQP01000029">
    <property type="protein sequence ID" value="PZR07666.1"/>
    <property type="molecule type" value="Genomic_DNA"/>
</dbReference>
<dbReference type="Pfam" id="PF00932">
    <property type="entry name" value="LTD"/>
    <property type="match status" value="1"/>
</dbReference>
<dbReference type="InterPro" id="IPR014755">
    <property type="entry name" value="Cu-Rt/internalin_Ig-like"/>
</dbReference>
<dbReference type="InterPro" id="IPR036415">
    <property type="entry name" value="Lamin_tail_dom_sf"/>
</dbReference>
<proteinExistence type="predicted"/>
<dbReference type="Gene3D" id="2.60.40.1220">
    <property type="match status" value="1"/>
</dbReference>
<evidence type="ECO:0000256" key="1">
    <source>
        <dbReference type="ARBA" id="ARBA00022729"/>
    </source>
</evidence>